<dbReference type="EMBL" id="CP002059">
    <property type="protein sequence ID" value="ADI66086.1"/>
    <property type="molecule type" value="Genomic_DNA"/>
</dbReference>
<dbReference type="KEGG" id="naz:Aazo_4956"/>
<evidence type="ECO:0000313" key="2">
    <source>
        <dbReference type="Proteomes" id="UP000001511"/>
    </source>
</evidence>
<dbReference type="AlphaFoldDB" id="D7DZ65"/>
<keyword evidence="2" id="KW-1185">Reference proteome</keyword>
<dbReference type="RefSeq" id="WP_013193096.1">
    <property type="nucleotide sequence ID" value="NC_014248.1"/>
</dbReference>
<dbReference type="Proteomes" id="UP000001511">
    <property type="component" value="Chromosome"/>
</dbReference>
<sequence length="114" mass="13069">MIQRLDADGEELFLQAYTFCKQNTFDTTIVKLIQLYSGLPGQTRLLLQHLKSWTDEYGEPPVNSQPQTTIVELKKLFGSIEERCQELAAGTLQGKQEVELLIEIEEFREGLAFF</sequence>
<proteinExistence type="predicted"/>
<dbReference type="eggNOG" id="COG5465">
    <property type="taxonomic scope" value="Bacteria"/>
</dbReference>
<dbReference type="HOGENOM" id="CLU_2118527_0_0_3"/>
<dbReference type="STRING" id="551115.Aazo_4956"/>
<reference evidence="1 2" key="1">
    <citation type="journal article" date="2010" name="PLoS ONE">
        <title>Genome erosion in a nitrogen-fixing vertically transmitted endosymbiotic multicellular cyanobacterium.</title>
        <authorList>
            <person name="Ran L."/>
            <person name="Larsson J."/>
            <person name="Vigil-Stenman T."/>
            <person name="Nylander J.A."/>
            <person name="Ininbergs K."/>
            <person name="Zheng W.W."/>
            <person name="Lapidus A."/>
            <person name="Lowry S."/>
            <person name="Haselkorn R."/>
            <person name="Bergman B."/>
        </authorList>
    </citation>
    <scope>NUCLEOTIDE SEQUENCE [LARGE SCALE GENOMIC DNA]</scope>
    <source>
        <strain evidence="1 2">0708</strain>
    </source>
</reference>
<protein>
    <submittedName>
        <fullName evidence="1">Uncharacterized protein</fullName>
    </submittedName>
</protein>
<gene>
    <name evidence="1" type="ordered locus">Aazo_4956</name>
</gene>
<name>D7DZ65_NOSA0</name>
<organism evidence="1 2">
    <name type="scientific">Nostoc azollae (strain 0708)</name>
    <name type="common">Anabaena azollae (strain 0708)</name>
    <dbReference type="NCBI Taxonomy" id="551115"/>
    <lineage>
        <taxon>Bacteria</taxon>
        <taxon>Bacillati</taxon>
        <taxon>Cyanobacteriota</taxon>
        <taxon>Cyanophyceae</taxon>
        <taxon>Nostocales</taxon>
        <taxon>Nostocaceae</taxon>
        <taxon>Trichormus</taxon>
    </lineage>
</organism>
<evidence type="ECO:0000313" key="1">
    <source>
        <dbReference type="EMBL" id="ADI66086.1"/>
    </source>
</evidence>
<accession>D7DZ65</accession>